<keyword evidence="5 6" id="KW-0472">Membrane</keyword>
<feature type="transmembrane region" description="Helical" evidence="6">
    <location>
        <begin position="73"/>
        <end position="92"/>
    </location>
</feature>
<reference evidence="7" key="1">
    <citation type="journal article" date="2021" name="Mol. Ecol. Resour.">
        <title>Phylogenomic analyses of the genus Drosophila reveals genomic signals of climate adaptation.</title>
        <authorList>
            <person name="Li F."/>
            <person name="Rane R.V."/>
            <person name="Luria V."/>
            <person name="Xiong Z."/>
            <person name="Chen J."/>
            <person name="Li Z."/>
            <person name="Catullo R.A."/>
            <person name="Griffin P.C."/>
            <person name="Schiffer M."/>
            <person name="Pearce S."/>
            <person name="Lee S.F."/>
            <person name="McElroy K."/>
            <person name="Stocker A."/>
            <person name="Shirriffs J."/>
            <person name="Cockerell F."/>
            <person name="Coppin C."/>
            <person name="Sgro C.M."/>
            <person name="Karger A."/>
            <person name="Cain J.W."/>
            <person name="Weber J.A."/>
            <person name="Santpere G."/>
            <person name="Kirschner M.W."/>
            <person name="Hoffmann A.A."/>
            <person name="Oakeshott J.G."/>
            <person name="Zhang G."/>
        </authorList>
    </citation>
    <scope>NUCLEOTIDE SEQUENCE</scope>
    <source>
        <strain evidence="7">BGI-SZ-2011g</strain>
    </source>
</reference>
<accession>A0AAD4KC41</accession>
<keyword evidence="3 6" id="KW-0812">Transmembrane</keyword>
<feature type="transmembrane region" description="Helical" evidence="6">
    <location>
        <begin position="34"/>
        <end position="53"/>
    </location>
</feature>
<feature type="transmembrane region" description="Helical" evidence="6">
    <location>
        <begin position="129"/>
        <end position="149"/>
    </location>
</feature>
<evidence type="ECO:0000256" key="2">
    <source>
        <dbReference type="ARBA" id="ARBA00022475"/>
    </source>
</evidence>
<dbReference type="Pfam" id="PF08395">
    <property type="entry name" value="7tm_7"/>
    <property type="match status" value="1"/>
</dbReference>
<dbReference type="AlphaFoldDB" id="A0AAD4KC41"/>
<gene>
    <name evidence="7" type="ORF">KR093_002294</name>
</gene>
<feature type="non-terminal residue" evidence="7">
    <location>
        <position position="1"/>
    </location>
</feature>
<dbReference type="GO" id="GO:0050909">
    <property type="term" value="P:sensory perception of taste"/>
    <property type="evidence" value="ECO:0007669"/>
    <property type="project" value="InterPro"/>
</dbReference>
<comment type="subcellular location">
    <subcellularLocation>
        <location evidence="1 6">Cell membrane</location>
        <topology evidence="1 6">Multi-pass membrane protein</topology>
    </subcellularLocation>
</comment>
<comment type="caution">
    <text evidence="7">The sequence shown here is derived from an EMBL/GenBank/DDBJ whole genome shotgun (WGS) entry which is preliminary data.</text>
</comment>
<dbReference type="EMBL" id="JAJJHW010000014">
    <property type="protein sequence ID" value="KAH8388258.1"/>
    <property type="molecule type" value="Genomic_DNA"/>
</dbReference>
<keyword evidence="4 6" id="KW-1133">Transmembrane helix</keyword>
<comment type="function">
    <text evidence="6">Gustatory receptor which mediates acceptance or avoidance behavior, depending on its substrates.</text>
</comment>
<protein>
    <recommendedName>
        <fullName evidence="6">Gustatory receptor</fullName>
    </recommendedName>
</protein>
<dbReference type="GO" id="GO:0005886">
    <property type="term" value="C:plasma membrane"/>
    <property type="evidence" value="ECO:0007669"/>
    <property type="project" value="UniProtKB-SubCell"/>
</dbReference>
<name>A0AAD4KC41_9MUSC</name>
<evidence type="ECO:0000256" key="3">
    <source>
        <dbReference type="ARBA" id="ARBA00022692"/>
    </source>
</evidence>
<evidence type="ECO:0000256" key="5">
    <source>
        <dbReference type="ARBA" id="ARBA00023136"/>
    </source>
</evidence>
<keyword evidence="6" id="KW-0675">Receptor</keyword>
<dbReference type="Proteomes" id="UP001200034">
    <property type="component" value="Unassembled WGS sequence"/>
</dbReference>
<sequence length="346" mass="41188">QLPMELQDSSLRLMQRLMCCILVLPPRPQLYLKLLYSLSILAFLFLITFWRFQFKYEVNYDFFNDYFSRGVDLIIFVALVFGHLITSIEMIWRNRSCIIDRKFQELQSTMREKLGHEVHQQRIKFQCNAIFAFLFLRLLVLAIMTLMNLTTTKTYYLYVMNFYSETLEILRCCEFLLHAVLVMSTYQELNSVSCQIILEIESNKAMSIHRIFVVQELHELLCRTQREIEKNFEHSLIVIMLKNFVDTSVIPYWMYVSRRFPNFALHAWCVSEEIAKLLEVILPCWIYTRCDYLQRKLRSQFHGISKGRSDEELNLALLRISSQLAQERCLCRIGGLINLNNEMLGR</sequence>
<keyword evidence="6" id="KW-0807">Transducer</keyword>
<evidence type="ECO:0000313" key="8">
    <source>
        <dbReference type="Proteomes" id="UP001200034"/>
    </source>
</evidence>
<dbReference type="InterPro" id="IPR013604">
    <property type="entry name" value="7TM_chemorcpt"/>
</dbReference>
<evidence type="ECO:0000256" key="6">
    <source>
        <dbReference type="RuleBase" id="RU363108"/>
    </source>
</evidence>
<organism evidence="7 8">
    <name type="scientific">Drosophila rubida</name>
    <dbReference type="NCBI Taxonomy" id="30044"/>
    <lineage>
        <taxon>Eukaryota</taxon>
        <taxon>Metazoa</taxon>
        <taxon>Ecdysozoa</taxon>
        <taxon>Arthropoda</taxon>
        <taxon>Hexapoda</taxon>
        <taxon>Insecta</taxon>
        <taxon>Pterygota</taxon>
        <taxon>Neoptera</taxon>
        <taxon>Endopterygota</taxon>
        <taxon>Diptera</taxon>
        <taxon>Brachycera</taxon>
        <taxon>Muscomorpha</taxon>
        <taxon>Ephydroidea</taxon>
        <taxon>Drosophilidae</taxon>
        <taxon>Drosophila</taxon>
    </lineage>
</organism>
<keyword evidence="8" id="KW-1185">Reference proteome</keyword>
<comment type="caution">
    <text evidence="6">Lacks conserved residue(s) required for the propagation of feature annotation.</text>
</comment>
<dbReference type="GO" id="GO:0007165">
    <property type="term" value="P:signal transduction"/>
    <property type="evidence" value="ECO:0007669"/>
    <property type="project" value="UniProtKB-KW"/>
</dbReference>
<evidence type="ECO:0000313" key="7">
    <source>
        <dbReference type="EMBL" id="KAH8388258.1"/>
    </source>
</evidence>
<keyword evidence="2 6" id="KW-1003">Cell membrane</keyword>
<evidence type="ECO:0000256" key="4">
    <source>
        <dbReference type="ARBA" id="ARBA00022989"/>
    </source>
</evidence>
<comment type="similarity">
    <text evidence="6">Belongs to the insect chemoreceptor superfamily. Gustatory receptor (GR) family.</text>
</comment>
<feature type="non-terminal residue" evidence="7">
    <location>
        <position position="346"/>
    </location>
</feature>
<evidence type="ECO:0000256" key="1">
    <source>
        <dbReference type="ARBA" id="ARBA00004651"/>
    </source>
</evidence>
<proteinExistence type="inferred from homology"/>